<evidence type="ECO:0000256" key="3">
    <source>
        <dbReference type="ARBA" id="ARBA00022989"/>
    </source>
</evidence>
<gene>
    <name evidence="6" type="ORF">NVV43_28240</name>
</gene>
<keyword evidence="2 5" id="KW-0812">Transmembrane</keyword>
<reference evidence="6" key="1">
    <citation type="submission" date="2022-07" db="EMBL/GenBank/DDBJ databases">
        <title>Diversity of ethanolamine utilization by human commensal Escherichia coli.</title>
        <authorList>
            <person name="Jubelin G."/>
        </authorList>
    </citation>
    <scope>NUCLEOTIDE SEQUENCE</scope>
    <source>
        <strain evidence="6">S1</strain>
    </source>
</reference>
<comment type="subcellular location">
    <subcellularLocation>
        <location evidence="1">Membrane</location>
        <topology evidence="1">Multi-pass membrane protein</topology>
    </subcellularLocation>
</comment>
<evidence type="ECO:0000256" key="5">
    <source>
        <dbReference type="SAM" id="Phobius"/>
    </source>
</evidence>
<name>A0AAW5N1W2_9ESCH</name>
<dbReference type="GO" id="GO:0016020">
    <property type="term" value="C:membrane"/>
    <property type="evidence" value="ECO:0007669"/>
    <property type="project" value="UniProtKB-SubCell"/>
</dbReference>
<dbReference type="EMBL" id="JANPXH010001153">
    <property type="protein sequence ID" value="MCR6679351.1"/>
    <property type="molecule type" value="Genomic_DNA"/>
</dbReference>
<dbReference type="Proteomes" id="UP001206878">
    <property type="component" value="Unassembled WGS sequence"/>
</dbReference>
<organism evidence="6 7">
    <name type="scientific">Escherichia marmotae</name>
    <dbReference type="NCBI Taxonomy" id="1499973"/>
    <lineage>
        <taxon>Bacteria</taxon>
        <taxon>Pseudomonadati</taxon>
        <taxon>Pseudomonadota</taxon>
        <taxon>Gammaproteobacteria</taxon>
        <taxon>Enterobacterales</taxon>
        <taxon>Enterobacteriaceae</taxon>
        <taxon>Escherichia</taxon>
    </lineage>
</organism>
<feature type="transmembrane region" description="Helical" evidence="5">
    <location>
        <begin position="30"/>
        <end position="53"/>
    </location>
</feature>
<accession>A0AAW5N1W2</accession>
<dbReference type="AlphaFoldDB" id="A0AAW5N1W2"/>
<protein>
    <submittedName>
        <fullName evidence="6">Amino acid ABC transporter permease</fullName>
    </submittedName>
</protein>
<evidence type="ECO:0000313" key="6">
    <source>
        <dbReference type="EMBL" id="MCR6679351.1"/>
    </source>
</evidence>
<evidence type="ECO:0000256" key="1">
    <source>
        <dbReference type="ARBA" id="ARBA00004141"/>
    </source>
</evidence>
<proteinExistence type="predicted"/>
<dbReference type="Gene3D" id="1.10.3720.10">
    <property type="entry name" value="MetI-like"/>
    <property type="match status" value="1"/>
</dbReference>
<evidence type="ECO:0000313" key="7">
    <source>
        <dbReference type="Proteomes" id="UP001206878"/>
    </source>
</evidence>
<dbReference type="InterPro" id="IPR035906">
    <property type="entry name" value="MetI-like_sf"/>
</dbReference>
<evidence type="ECO:0000256" key="4">
    <source>
        <dbReference type="ARBA" id="ARBA00023136"/>
    </source>
</evidence>
<sequence>MLHSTAVAFTSTVPDLLIIARDINEATYQAFNALVFAAVLYLIISYFLISLFLNAE</sequence>
<comment type="caution">
    <text evidence="6">The sequence shown here is derived from an EMBL/GenBank/DDBJ whole genome shotgun (WGS) entry which is preliminary data.</text>
</comment>
<keyword evidence="4 5" id="KW-0472">Membrane</keyword>
<evidence type="ECO:0000256" key="2">
    <source>
        <dbReference type="ARBA" id="ARBA00022692"/>
    </source>
</evidence>
<feature type="non-terminal residue" evidence="6">
    <location>
        <position position="1"/>
    </location>
</feature>
<keyword evidence="3 5" id="KW-1133">Transmembrane helix</keyword>